<dbReference type="InterPro" id="IPR006685">
    <property type="entry name" value="MscS_channel_2nd"/>
</dbReference>
<evidence type="ECO:0000259" key="11">
    <source>
        <dbReference type="Pfam" id="PF21088"/>
    </source>
</evidence>
<dbReference type="Gene3D" id="3.30.70.100">
    <property type="match status" value="1"/>
</dbReference>
<dbReference type="eggNOG" id="COG0668">
    <property type="taxonomic scope" value="Bacteria"/>
</dbReference>
<dbReference type="Pfam" id="PF00924">
    <property type="entry name" value="MS_channel_2nd"/>
    <property type="match status" value="1"/>
</dbReference>
<dbReference type="GO" id="GO:0005886">
    <property type="term" value="C:plasma membrane"/>
    <property type="evidence" value="ECO:0007669"/>
    <property type="project" value="UniProtKB-SubCell"/>
</dbReference>
<reference evidence="12 13" key="1">
    <citation type="journal article" date="2010" name="J. Bacteriol.">
        <title>Genome sequence of the milbemycin-producing bacterium Streptomyces bingchenggensis.</title>
        <authorList>
            <person name="Wang X.J."/>
            <person name="Yan Y.J."/>
            <person name="Zhang B."/>
            <person name="An J."/>
            <person name="Wang J.J."/>
            <person name="Tian J."/>
            <person name="Jiang L."/>
            <person name="Chen Y.H."/>
            <person name="Huang S.X."/>
            <person name="Yin M."/>
            <person name="Zhang J."/>
            <person name="Gao A.L."/>
            <person name="Liu C.X."/>
            <person name="Zhu Z.X."/>
            <person name="Xiang W.S."/>
        </authorList>
    </citation>
    <scope>NUCLEOTIDE SEQUENCE [LARGE SCALE GENOMIC DNA]</scope>
    <source>
        <strain evidence="12 13">BCW-1</strain>
    </source>
</reference>
<dbReference type="InterPro" id="IPR049278">
    <property type="entry name" value="MS_channel_C"/>
</dbReference>
<feature type="transmembrane region" description="Helical" evidence="8">
    <location>
        <begin position="166"/>
        <end position="185"/>
    </location>
</feature>
<keyword evidence="13" id="KW-1185">Reference proteome</keyword>
<keyword evidence="5 8" id="KW-1133">Transmembrane helix</keyword>
<evidence type="ECO:0000256" key="2">
    <source>
        <dbReference type="ARBA" id="ARBA00008017"/>
    </source>
</evidence>
<evidence type="ECO:0000313" key="13">
    <source>
        <dbReference type="Proteomes" id="UP000000377"/>
    </source>
</evidence>
<feature type="transmembrane region" description="Helical" evidence="8">
    <location>
        <begin position="29"/>
        <end position="50"/>
    </location>
</feature>
<evidence type="ECO:0000256" key="8">
    <source>
        <dbReference type="SAM" id="Phobius"/>
    </source>
</evidence>
<feature type="region of interest" description="Disordered" evidence="7">
    <location>
        <begin position="362"/>
        <end position="391"/>
    </location>
</feature>
<keyword evidence="4 8" id="KW-0812">Transmembrane</keyword>
<sequence>MRPERPHVAARFAAYGEWPVTRALTLHDLIVVCAALAGGLAMVLLSRMALRWLGERARRTRWTGDDIIVDALRTVAPWASLVAGVSGAAAALPLTRAVDHSVHQVMTAVLILATTIAVARVVADLVRNQALSRSGVAGSATIFVNITRIAVLAMGVLILLETLGISIAPLLTALGVGGLAVALALQDTLANLFAGVHILASKTVQPGHYIRLGSGEEGYVVDINWRNTTVRQLPDNLVIIPNAKLAGAITTNYNQPEEQMSIMIQARVDYDSDLEQVERVSIDVAEEVMAEVSGGVPDHEPAVRFHTFGEAGIDFSVILRVQEFSDQFLIKHEFLKRLHQRYRTEGIEIPLPVRTVVLQQPGQIPLPGPRTPEAVPGPGPKSSVSMSKTRH</sequence>
<evidence type="ECO:0000259" key="10">
    <source>
        <dbReference type="Pfam" id="PF21082"/>
    </source>
</evidence>
<dbReference type="PANTHER" id="PTHR30566:SF25">
    <property type="entry name" value="INNER MEMBRANE PROTEIN"/>
    <property type="match status" value="1"/>
</dbReference>
<dbReference type="InterPro" id="IPR011066">
    <property type="entry name" value="MscS_channel_C_sf"/>
</dbReference>
<evidence type="ECO:0000256" key="4">
    <source>
        <dbReference type="ARBA" id="ARBA00022692"/>
    </source>
</evidence>
<keyword evidence="3" id="KW-1003">Cell membrane</keyword>
<feature type="transmembrane region" description="Helical" evidence="8">
    <location>
        <begin position="135"/>
        <end position="160"/>
    </location>
</feature>
<dbReference type="Gene3D" id="1.10.287.1260">
    <property type="match status" value="1"/>
</dbReference>
<evidence type="ECO:0000256" key="3">
    <source>
        <dbReference type="ARBA" id="ARBA00022475"/>
    </source>
</evidence>
<name>D7CFL3_STRBB</name>
<comment type="similarity">
    <text evidence="2">Belongs to the MscS (TC 1.A.23) family.</text>
</comment>
<dbReference type="EMBL" id="CP002047">
    <property type="protein sequence ID" value="ADI04749.1"/>
    <property type="molecule type" value="Genomic_DNA"/>
</dbReference>
<dbReference type="Proteomes" id="UP000000377">
    <property type="component" value="Chromosome"/>
</dbReference>
<proteinExistence type="inferred from homology"/>
<dbReference type="PANTHER" id="PTHR30566">
    <property type="entry name" value="YNAI-RELATED MECHANOSENSITIVE ION CHANNEL"/>
    <property type="match status" value="1"/>
</dbReference>
<gene>
    <name evidence="12" type="ordered locus">SBI_01628</name>
</gene>
<dbReference type="InterPro" id="IPR049142">
    <property type="entry name" value="MS_channel_1st"/>
</dbReference>
<dbReference type="KEGG" id="sbh:SBI_01628"/>
<dbReference type="AlphaFoldDB" id="D7CFL3"/>
<feature type="compositionally biased region" description="Polar residues" evidence="7">
    <location>
        <begin position="382"/>
        <end position="391"/>
    </location>
</feature>
<evidence type="ECO:0000256" key="5">
    <source>
        <dbReference type="ARBA" id="ARBA00022989"/>
    </source>
</evidence>
<evidence type="ECO:0000256" key="1">
    <source>
        <dbReference type="ARBA" id="ARBA00004651"/>
    </source>
</evidence>
<accession>D7CFL3</accession>
<dbReference type="GO" id="GO:0055085">
    <property type="term" value="P:transmembrane transport"/>
    <property type="evidence" value="ECO:0007669"/>
    <property type="project" value="InterPro"/>
</dbReference>
<dbReference type="InterPro" id="IPR023408">
    <property type="entry name" value="MscS_beta-dom_sf"/>
</dbReference>
<comment type="subcellular location">
    <subcellularLocation>
        <location evidence="1">Cell membrane</location>
        <topology evidence="1">Multi-pass membrane protein</topology>
    </subcellularLocation>
</comment>
<dbReference type="STRING" id="749414.SBI_01628"/>
<evidence type="ECO:0000259" key="9">
    <source>
        <dbReference type="Pfam" id="PF00924"/>
    </source>
</evidence>
<dbReference type="PATRIC" id="fig|749414.3.peg.1682"/>
<feature type="transmembrane region" description="Helical" evidence="8">
    <location>
        <begin position="104"/>
        <end position="123"/>
    </location>
</feature>
<dbReference type="HOGENOM" id="CLU_037945_0_1_11"/>
<feature type="domain" description="Mechanosensitive ion channel MscS C-terminal" evidence="10">
    <location>
        <begin position="267"/>
        <end position="349"/>
    </location>
</feature>
<evidence type="ECO:0000313" key="12">
    <source>
        <dbReference type="EMBL" id="ADI04749.1"/>
    </source>
</evidence>
<dbReference type="SUPFAM" id="SSF82689">
    <property type="entry name" value="Mechanosensitive channel protein MscS (YggB), C-terminal domain"/>
    <property type="match status" value="1"/>
</dbReference>
<feature type="transmembrane region" description="Helical" evidence="8">
    <location>
        <begin position="71"/>
        <end position="92"/>
    </location>
</feature>
<dbReference type="Pfam" id="PF21088">
    <property type="entry name" value="MS_channel_1st"/>
    <property type="match status" value="1"/>
</dbReference>
<dbReference type="Pfam" id="PF21082">
    <property type="entry name" value="MS_channel_3rd"/>
    <property type="match status" value="1"/>
</dbReference>
<dbReference type="SUPFAM" id="SSF82861">
    <property type="entry name" value="Mechanosensitive channel protein MscS (YggB), transmembrane region"/>
    <property type="match status" value="1"/>
</dbReference>
<dbReference type="InterPro" id="IPR011014">
    <property type="entry name" value="MscS_channel_TM-2"/>
</dbReference>
<feature type="domain" description="Mechanosensitive ion channel transmembrane helices 2/3" evidence="11">
    <location>
        <begin position="145"/>
        <end position="186"/>
    </location>
</feature>
<dbReference type="SUPFAM" id="SSF50182">
    <property type="entry name" value="Sm-like ribonucleoproteins"/>
    <property type="match status" value="1"/>
</dbReference>
<organism evidence="12 13">
    <name type="scientific">Streptomyces bingchenggensis (strain BCW-1)</name>
    <dbReference type="NCBI Taxonomy" id="749414"/>
    <lineage>
        <taxon>Bacteria</taxon>
        <taxon>Bacillati</taxon>
        <taxon>Actinomycetota</taxon>
        <taxon>Actinomycetes</taxon>
        <taxon>Kitasatosporales</taxon>
        <taxon>Streptomycetaceae</taxon>
        <taxon>Streptomyces</taxon>
    </lineage>
</organism>
<evidence type="ECO:0000256" key="6">
    <source>
        <dbReference type="ARBA" id="ARBA00023136"/>
    </source>
</evidence>
<protein>
    <submittedName>
        <fullName evidence="12">Integral membrane protein</fullName>
    </submittedName>
</protein>
<keyword evidence="6 8" id="KW-0472">Membrane</keyword>
<dbReference type="Gene3D" id="2.30.30.60">
    <property type="match status" value="1"/>
</dbReference>
<feature type="compositionally biased region" description="Pro residues" evidence="7">
    <location>
        <begin position="364"/>
        <end position="379"/>
    </location>
</feature>
<evidence type="ECO:0000256" key="7">
    <source>
        <dbReference type="SAM" id="MobiDB-lite"/>
    </source>
</evidence>
<feature type="domain" description="Mechanosensitive ion channel MscS" evidence="9">
    <location>
        <begin position="187"/>
        <end position="254"/>
    </location>
</feature>
<dbReference type="InterPro" id="IPR010920">
    <property type="entry name" value="LSM_dom_sf"/>
</dbReference>